<evidence type="ECO:0000313" key="2">
    <source>
        <dbReference type="Proteomes" id="UP000322225"/>
    </source>
</evidence>
<gene>
    <name evidence="1" type="ORF">CI109_100363</name>
</gene>
<proteinExistence type="predicted"/>
<dbReference type="GeneID" id="90829879"/>
<reference evidence="1" key="1">
    <citation type="submission" date="2017-08" db="EMBL/GenBank/DDBJ databases">
        <authorList>
            <person name="Cuomo C."/>
            <person name="Billmyre B."/>
            <person name="Heitman J."/>
        </authorList>
    </citation>
    <scope>NUCLEOTIDE SEQUENCE</scope>
    <source>
        <strain evidence="1">CBS 12478</strain>
    </source>
</reference>
<dbReference type="EMBL" id="CP144051">
    <property type="protein sequence ID" value="WWD15939.1"/>
    <property type="molecule type" value="Genomic_DNA"/>
</dbReference>
<dbReference type="AlphaFoldDB" id="A0AAJ8LFJ1"/>
<keyword evidence="2" id="KW-1185">Reference proteome</keyword>
<dbReference type="Proteomes" id="UP000322225">
    <property type="component" value="Chromosome 1"/>
</dbReference>
<organism evidence="1 2">
    <name type="scientific">Kwoniella shandongensis</name>
    <dbReference type="NCBI Taxonomy" id="1734106"/>
    <lineage>
        <taxon>Eukaryota</taxon>
        <taxon>Fungi</taxon>
        <taxon>Dikarya</taxon>
        <taxon>Basidiomycota</taxon>
        <taxon>Agaricomycotina</taxon>
        <taxon>Tremellomycetes</taxon>
        <taxon>Tremellales</taxon>
        <taxon>Cryptococcaceae</taxon>
        <taxon>Kwoniella</taxon>
    </lineage>
</organism>
<sequence>MESFLQQLSSLPQDLSTIPLPQIDDQEQAAFADAIRGLLTEDPSSSAAARHTVLQAASSIPPRAEFGNPAITWATEDDIVSSGRDAIVRYSSSALSEGVFSAKEWFQALYEASTQRPRLNDVLISWSKLNFDVSSSIGI</sequence>
<dbReference type="KEGG" id="ksn:90829879"/>
<accession>A0AAJ8LFJ1</accession>
<reference evidence="1" key="2">
    <citation type="submission" date="2024-01" db="EMBL/GenBank/DDBJ databases">
        <title>Comparative genomics of Cryptococcus and Kwoniella reveals pathogenesis evolution and contrasting modes of karyotype evolution via chromosome fusion or intercentromeric recombination.</title>
        <authorList>
            <person name="Coelho M.A."/>
            <person name="David-Palma M."/>
            <person name="Shea T."/>
            <person name="Bowers K."/>
            <person name="McGinley-Smith S."/>
            <person name="Mohammad A.W."/>
            <person name="Gnirke A."/>
            <person name="Yurkov A.M."/>
            <person name="Nowrousian M."/>
            <person name="Sun S."/>
            <person name="Cuomo C.A."/>
            <person name="Heitman J."/>
        </authorList>
    </citation>
    <scope>NUCLEOTIDE SEQUENCE</scope>
    <source>
        <strain evidence="1">CBS 12478</strain>
    </source>
</reference>
<dbReference type="RefSeq" id="XP_065822842.1">
    <property type="nucleotide sequence ID" value="XM_065966770.1"/>
</dbReference>
<evidence type="ECO:0000313" key="1">
    <source>
        <dbReference type="EMBL" id="WWD15939.1"/>
    </source>
</evidence>
<name>A0AAJ8LFJ1_9TREE</name>
<protein>
    <submittedName>
        <fullName evidence="1">Uncharacterized protein</fullName>
    </submittedName>
</protein>